<reference evidence="3 4" key="1">
    <citation type="submission" date="2018-07" db="EMBL/GenBank/DDBJ databases">
        <title>Brachybacteriurn paraconglorneratum KCTC 9916.</title>
        <authorList>
            <person name="Li Y."/>
        </authorList>
    </citation>
    <scope>NUCLEOTIDE SEQUENCE [LARGE SCALE GENOMIC DNA]</scope>
    <source>
        <strain evidence="3 4">KCTC 9916</strain>
    </source>
</reference>
<feature type="compositionally biased region" description="Basic and acidic residues" evidence="1">
    <location>
        <begin position="226"/>
        <end position="241"/>
    </location>
</feature>
<dbReference type="Proteomes" id="UP000274327">
    <property type="component" value="Unassembled WGS sequence"/>
</dbReference>
<sequence length="263" mass="27793">MHITSLSDPAVPGADEDAAGVLGEVAVVLDGAGVPARFRSGCRHGVAWFSHSLASRLLARAQDPAVPLAGALAAAIGEVRSLHEHECDLEAGGPSATVAAVRRTGTHLEHLVLCDASLLLEHCDGSVVRLTDRRIEEVVRRERGAEAIEACRNAPGGFWVARHEPAAADEALTGRVPLADLAAVHLLSDGVTRAVELLGLHDDDSLARALCADPRAVISSIRRAEDALDPERAPRKRHDDATSLTLHLRAPTTGDRASRTNRP</sequence>
<keyword evidence="4" id="KW-1185">Reference proteome</keyword>
<comment type="caution">
    <text evidence="3">The sequence shown here is derived from an EMBL/GenBank/DDBJ whole genome shotgun (WGS) entry which is preliminary data.</text>
</comment>
<feature type="region of interest" description="Disordered" evidence="1">
    <location>
        <begin position="226"/>
        <end position="263"/>
    </location>
</feature>
<dbReference type="EMBL" id="QOCI01000009">
    <property type="protein sequence ID" value="RRR17963.1"/>
    <property type="molecule type" value="Genomic_DNA"/>
</dbReference>
<gene>
    <name evidence="3" type="ORF">DS079_11790</name>
</gene>
<protein>
    <recommendedName>
        <fullName evidence="2">PPM-type phosphatase domain-containing protein</fullName>
    </recommendedName>
</protein>
<dbReference type="RefSeq" id="WP_126987954.1">
    <property type="nucleotide sequence ID" value="NZ_JALXWX010000041.1"/>
</dbReference>
<dbReference type="GeneID" id="78121701"/>
<dbReference type="InterPro" id="IPR001932">
    <property type="entry name" value="PPM-type_phosphatase-like_dom"/>
</dbReference>
<evidence type="ECO:0000259" key="2">
    <source>
        <dbReference type="Pfam" id="PF13672"/>
    </source>
</evidence>
<evidence type="ECO:0000313" key="3">
    <source>
        <dbReference type="EMBL" id="RRR17963.1"/>
    </source>
</evidence>
<proteinExistence type="predicted"/>
<feature type="domain" description="PPM-type phosphatase" evidence="2">
    <location>
        <begin position="24"/>
        <end position="198"/>
    </location>
</feature>
<dbReference type="AlphaFoldDB" id="A0A426SIH4"/>
<name>A0A426SIH4_9MICO</name>
<dbReference type="Pfam" id="PF13672">
    <property type="entry name" value="PP2C_2"/>
    <property type="match status" value="1"/>
</dbReference>
<accession>A0A426SIH4</accession>
<evidence type="ECO:0000313" key="4">
    <source>
        <dbReference type="Proteomes" id="UP000274327"/>
    </source>
</evidence>
<evidence type="ECO:0000256" key="1">
    <source>
        <dbReference type="SAM" id="MobiDB-lite"/>
    </source>
</evidence>
<organism evidence="3 4">
    <name type="scientific">Brachybacterium paraconglomeratum</name>
    <dbReference type="NCBI Taxonomy" id="173362"/>
    <lineage>
        <taxon>Bacteria</taxon>
        <taxon>Bacillati</taxon>
        <taxon>Actinomycetota</taxon>
        <taxon>Actinomycetes</taxon>
        <taxon>Micrococcales</taxon>
        <taxon>Dermabacteraceae</taxon>
        <taxon>Brachybacterium</taxon>
    </lineage>
</organism>